<protein>
    <submittedName>
        <fullName evidence="1">Uncharacterized protein</fullName>
    </submittedName>
</protein>
<dbReference type="RefSeq" id="WP_090079815.1">
    <property type="nucleotide sequence ID" value="NZ_FOQT01000003.1"/>
</dbReference>
<proteinExistence type="predicted"/>
<dbReference type="STRING" id="1125876.SAMN05443292_1794"/>
<organism evidence="1 2">
    <name type="scientific">Halpernia frigidisoli</name>
    <dbReference type="NCBI Taxonomy" id="1125876"/>
    <lineage>
        <taxon>Bacteria</taxon>
        <taxon>Pseudomonadati</taxon>
        <taxon>Bacteroidota</taxon>
        <taxon>Flavobacteriia</taxon>
        <taxon>Flavobacteriales</taxon>
        <taxon>Weeksellaceae</taxon>
        <taxon>Chryseobacterium group</taxon>
        <taxon>Halpernia</taxon>
    </lineage>
</organism>
<keyword evidence="2" id="KW-1185">Reference proteome</keyword>
<gene>
    <name evidence="1" type="ORF">SAMN05443292_1794</name>
</gene>
<dbReference type="OrthoDB" id="1263065at2"/>
<dbReference type="AlphaFoldDB" id="A0A1I3GE01"/>
<reference evidence="1 2" key="1">
    <citation type="submission" date="2016-10" db="EMBL/GenBank/DDBJ databases">
        <authorList>
            <person name="de Groot N.N."/>
        </authorList>
    </citation>
    <scope>NUCLEOTIDE SEQUENCE [LARGE SCALE GENOMIC DNA]</scope>
    <source>
        <strain evidence="1 2">DSM 26000</strain>
    </source>
</reference>
<dbReference type="Proteomes" id="UP000198931">
    <property type="component" value="Unassembled WGS sequence"/>
</dbReference>
<evidence type="ECO:0000313" key="2">
    <source>
        <dbReference type="Proteomes" id="UP000198931"/>
    </source>
</evidence>
<name>A0A1I3GE01_9FLAO</name>
<evidence type="ECO:0000313" key="1">
    <source>
        <dbReference type="EMBL" id="SFI21634.1"/>
    </source>
</evidence>
<accession>A0A1I3GE01</accession>
<sequence length="86" mass="10270">MNPWKFASYIEIDKEYKVEGLNIWNFYWHCSDRKIEVQEPDEGHIYLFNEYEIEDQGKKINFIAGEFSNGKVGIFTKDKLMEGKLL</sequence>
<dbReference type="EMBL" id="FOQT01000003">
    <property type="protein sequence ID" value="SFI21634.1"/>
    <property type="molecule type" value="Genomic_DNA"/>
</dbReference>